<dbReference type="Pfam" id="PF00149">
    <property type="entry name" value="Metallophos"/>
    <property type="match status" value="1"/>
</dbReference>
<comment type="similarity">
    <text evidence="4">Belongs to the cyclic nucleotide phosphodiesterase class-III family.</text>
</comment>
<dbReference type="Gene3D" id="3.60.21.10">
    <property type="match status" value="1"/>
</dbReference>
<evidence type="ECO:0000256" key="5">
    <source>
        <dbReference type="SAM" id="MobiDB-lite"/>
    </source>
</evidence>
<feature type="domain" description="Calcineurin-like phosphoesterase" evidence="6">
    <location>
        <begin position="20"/>
        <end position="229"/>
    </location>
</feature>
<keyword evidence="8" id="KW-1185">Reference proteome</keyword>
<proteinExistence type="inferred from homology"/>
<dbReference type="GO" id="GO:0046872">
    <property type="term" value="F:metal ion binding"/>
    <property type="evidence" value="ECO:0007669"/>
    <property type="project" value="UniProtKB-KW"/>
</dbReference>
<dbReference type="GO" id="GO:0016787">
    <property type="term" value="F:hydrolase activity"/>
    <property type="evidence" value="ECO:0007669"/>
    <property type="project" value="UniProtKB-KW"/>
</dbReference>
<comment type="caution">
    <text evidence="7">The sequence shown here is derived from an EMBL/GenBank/DDBJ whole genome shotgun (WGS) entry which is preliminary data.</text>
</comment>
<dbReference type="EMBL" id="BMKQ01000001">
    <property type="protein sequence ID" value="GGF34466.1"/>
    <property type="molecule type" value="Genomic_DNA"/>
</dbReference>
<dbReference type="SUPFAM" id="SSF56300">
    <property type="entry name" value="Metallo-dependent phosphatases"/>
    <property type="match status" value="1"/>
</dbReference>
<feature type="region of interest" description="Disordered" evidence="5">
    <location>
        <begin position="300"/>
        <end position="442"/>
    </location>
</feature>
<reference evidence="7" key="2">
    <citation type="submission" date="2020-09" db="EMBL/GenBank/DDBJ databases">
        <authorList>
            <person name="Sun Q."/>
            <person name="Zhou Y."/>
        </authorList>
    </citation>
    <scope>NUCLEOTIDE SEQUENCE</scope>
    <source>
        <strain evidence="7">CGMCC 1.16067</strain>
    </source>
</reference>
<evidence type="ECO:0000259" key="6">
    <source>
        <dbReference type="Pfam" id="PF00149"/>
    </source>
</evidence>
<dbReference type="PANTHER" id="PTHR42988">
    <property type="entry name" value="PHOSPHOHYDROLASE"/>
    <property type="match status" value="1"/>
</dbReference>
<dbReference type="PANTHER" id="PTHR42988:SF2">
    <property type="entry name" value="CYCLIC NUCLEOTIDE PHOSPHODIESTERASE CBUA0032-RELATED"/>
    <property type="match status" value="1"/>
</dbReference>
<evidence type="ECO:0000256" key="4">
    <source>
        <dbReference type="ARBA" id="ARBA00025742"/>
    </source>
</evidence>
<dbReference type="Proteomes" id="UP000649179">
    <property type="component" value="Unassembled WGS sequence"/>
</dbReference>
<sequence>MDGTGEVASGVASAVRRTPLRVLHLSDLGLRARRPSGPVDEAERHVESLLHDLRHLPDLDLVVVSGDVSADGSTTSYATARRLIGAFAARHGAPHVYAVGDRDDHDRFGEVLGSGHLGPDDLDYGTIGPLGERTDERHGWVSEVDGLRVVTVDTTLAGSPHGVLGEDQAQWLNRVLDTEGPRGTVLVLHHPPISPGGFDHLGERALRDTDRLVEVVEGSDVRAVLAGHLRVPLTGVLAGTPVQVAPGAVDHTDLTAPVRLDRQVAGGAGVVLEIGAPGCLVSYPVRARRAAALDRVTLSDPRTGNPVADEEVTPTRPTTGEEARALGTHIPAGEIPGPSLALGDDGAQVDTWPDELDSSTRRVAPEPPSDVVPVWLEEAGAEESPAAEQTPVEDPPVVEPPAEESPAEEPPAEHPDAEEPVPLEDSGVLSWAFDRETPGERI</sequence>
<protein>
    <recommendedName>
        <fullName evidence="6">Calcineurin-like phosphoesterase domain-containing protein</fullName>
    </recommendedName>
</protein>
<name>A0A917BAV4_9ACTN</name>
<keyword evidence="2" id="KW-0378">Hydrolase</keyword>
<evidence type="ECO:0000313" key="8">
    <source>
        <dbReference type="Proteomes" id="UP000649179"/>
    </source>
</evidence>
<dbReference type="AlphaFoldDB" id="A0A917BAV4"/>
<evidence type="ECO:0000256" key="3">
    <source>
        <dbReference type="ARBA" id="ARBA00023004"/>
    </source>
</evidence>
<dbReference type="InterPro" id="IPR004843">
    <property type="entry name" value="Calcineurin-like_PHP"/>
</dbReference>
<reference evidence="7" key="1">
    <citation type="journal article" date="2014" name="Int. J. Syst. Evol. Microbiol.">
        <title>Complete genome sequence of Corynebacterium casei LMG S-19264T (=DSM 44701T), isolated from a smear-ripened cheese.</title>
        <authorList>
            <consortium name="US DOE Joint Genome Institute (JGI-PGF)"/>
            <person name="Walter F."/>
            <person name="Albersmeier A."/>
            <person name="Kalinowski J."/>
            <person name="Ruckert C."/>
        </authorList>
    </citation>
    <scope>NUCLEOTIDE SEQUENCE</scope>
    <source>
        <strain evidence="7">CGMCC 1.16067</strain>
    </source>
</reference>
<evidence type="ECO:0000313" key="7">
    <source>
        <dbReference type="EMBL" id="GGF34466.1"/>
    </source>
</evidence>
<organism evidence="7 8">
    <name type="scientific">Marmoricola endophyticus</name>
    <dbReference type="NCBI Taxonomy" id="2040280"/>
    <lineage>
        <taxon>Bacteria</taxon>
        <taxon>Bacillati</taxon>
        <taxon>Actinomycetota</taxon>
        <taxon>Actinomycetes</taxon>
        <taxon>Propionibacteriales</taxon>
        <taxon>Nocardioidaceae</taxon>
        <taxon>Marmoricola</taxon>
    </lineage>
</organism>
<keyword evidence="1" id="KW-0479">Metal-binding</keyword>
<dbReference type="InterPro" id="IPR029052">
    <property type="entry name" value="Metallo-depent_PP-like"/>
</dbReference>
<keyword evidence="3" id="KW-0408">Iron</keyword>
<evidence type="ECO:0000256" key="1">
    <source>
        <dbReference type="ARBA" id="ARBA00022723"/>
    </source>
</evidence>
<feature type="compositionally biased region" description="Basic and acidic residues" evidence="5">
    <location>
        <begin position="433"/>
        <end position="442"/>
    </location>
</feature>
<dbReference type="InterPro" id="IPR050884">
    <property type="entry name" value="CNP_phosphodiesterase-III"/>
</dbReference>
<gene>
    <name evidence="7" type="ORF">GCM10011519_04940</name>
</gene>
<accession>A0A917BAV4</accession>
<evidence type="ECO:0000256" key="2">
    <source>
        <dbReference type="ARBA" id="ARBA00022801"/>
    </source>
</evidence>
<dbReference type="RefSeq" id="WP_188777917.1">
    <property type="nucleotide sequence ID" value="NZ_BMKQ01000001.1"/>
</dbReference>